<gene>
    <name evidence="2" type="ORF">AGR7C_pAt0224</name>
</gene>
<reference evidence="2 3" key="1">
    <citation type="submission" date="2016-01" db="EMBL/GenBank/DDBJ databases">
        <authorList>
            <person name="Oliw E.H."/>
        </authorList>
    </citation>
    <scope>NUCLEOTIDE SEQUENCE [LARGE SCALE GENOMIC DNA]</scope>
    <source>
        <strain evidence="2 3">Zutra 3-1</strain>
    </source>
</reference>
<dbReference type="Proteomes" id="UP000191987">
    <property type="component" value="Unassembled WGS sequence"/>
</dbReference>
<organism evidence="2 3">
    <name type="scientific">Agrobacterium deltaense Zutra 3/1</name>
    <dbReference type="NCBI Taxonomy" id="1183427"/>
    <lineage>
        <taxon>Bacteria</taxon>
        <taxon>Pseudomonadati</taxon>
        <taxon>Pseudomonadota</taxon>
        <taxon>Alphaproteobacteria</taxon>
        <taxon>Hyphomicrobiales</taxon>
        <taxon>Rhizobiaceae</taxon>
        <taxon>Rhizobium/Agrobacterium group</taxon>
        <taxon>Agrobacterium</taxon>
    </lineage>
</organism>
<feature type="region of interest" description="Disordered" evidence="1">
    <location>
        <begin position="37"/>
        <end position="61"/>
    </location>
</feature>
<evidence type="ECO:0000313" key="2">
    <source>
        <dbReference type="EMBL" id="CUX62434.1"/>
    </source>
</evidence>
<protein>
    <submittedName>
        <fullName evidence="2">Uncharacterized protein</fullName>
    </submittedName>
</protein>
<accession>A0A1S7S4W0</accession>
<sequence length="61" mass="6892">MQVLVGNGSAFFVLKMTFNKFNDSHAELGTYPRLIRFPSDRSPSPQIQNPVGPRNRDLPTM</sequence>
<name>A0A1S7S4W0_9HYPH</name>
<dbReference type="AlphaFoldDB" id="A0A1S7S4W0"/>
<evidence type="ECO:0000313" key="3">
    <source>
        <dbReference type="Proteomes" id="UP000191987"/>
    </source>
</evidence>
<dbReference type="EMBL" id="FBWG01000049">
    <property type="protein sequence ID" value="CUX62434.1"/>
    <property type="molecule type" value="Genomic_DNA"/>
</dbReference>
<proteinExistence type="predicted"/>
<evidence type="ECO:0000256" key="1">
    <source>
        <dbReference type="SAM" id="MobiDB-lite"/>
    </source>
</evidence>